<dbReference type="Pfam" id="PF00403">
    <property type="entry name" value="HMA"/>
    <property type="match status" value="1"/>
</dbReference>
<keyword evidence="12 15" id="KW-1133">Transmembrane helix</keyword>
<evidence type="ECO:0000256" key="1">
    <source>
        <dbReference type="ARBA" id="ARBA00004651"/>
    </source>
</evidence>
<comment type="similarity">
    <text evidence="2 15">Belongs to the cation transport ATPase (P-type) (TC 3.A.3) family. Type IB subfamily.</text>
</comment>
<keyword evidence="10" id="KW-0460">Magnesium</keyword>
<dbReference type="SUPFAM" id="SSF81665">
    <property type="entry name" value="Calcium ATPase, transmembrane domain M"/>
    <property type="match status" value="1"/>
</dbReference>
<evidence type="ECO:0000256" key="6">
    <source>
        <dbReference type="ARBA" id="ARBA00022692"/>
    </source>
</evidence>
<dbReference type="SUPFAM" id="SSF56784">
    <property type="entry name" value="HAD-like"/>
    <property type="match status" value="1"/>
</dbReference>
<dbReference type="InterPro" id="IPR008250">
    <property type="entry name" value="ATPase_P-typ_transduc_dom_A_sf"/>
</dbReference>
<dbReference type="Gene3D" id="3.30.70.100">
    <property type="match status" value="1"/>
</dbReference>
<feature type="transmembrane region" description="Helical" evidence="15">
    <location>
        <begin position="127"/>
        <end position="144"/>
    </location>
</feature>
<accession>A0A7W6EW19</accession>
<evidence type="ECO:0000256" key="10">
    <source>
        <dbReference type="ARBA" id="ARBA00022842"/>
    </source>
</evidence>
<dbReference type="GO" id="GO:0005524">
    <property type="term" value="F:ATP binding"/>
    <property type="evidence" value="ECO:0007669"/>
    <property type="project" value="UniProtKB-UniRule"/>
</dbReference>
<dbReference type="Pfam" id="PF00702">
    <property type="entry name" value="Hydrolase"/>
    <property type="match status" value="1"/>
</dbReference>
<evidence type="ECO:0000256" key="13">
    <source>
        <dbReference type="ARBA" id="ARBA00023065"/>
    </source>
</evidence>
<evidence type="ECO:0000256" key="15">
    <source>
        <dbReference type="RuleBase" id="RU362081"/>
    </source>
</evidence>
<dbReference type="InterPro" id="IPR036163">
    <property type="entry name" value="HMA_dom_sf"/>
</dbReference>
<dbReference type="PANTHER" id="PTHR43520:SF5">
    <property type="entry name" value="CATION-TRANSPORTING P-TYPE ATPASE-RELATED"/>
    <property type="match status" value="1"/>
</dbReference>
<keyword evidence="13" id="KW-0406">Ion transport</keyword>
<dbReference type="NCBIfam" id="TIGR01525">
    <property type="entry name" value="ATPase-IB_hvy"/>
    <property type="match status" value="1"/>
</dbReference>
<feature type="transmembrane region" description="Helical" evidence="15">
    <location>
        <begin position="660"/>
        <end position="679"/>
    </location>
</feature>
<dbReference type="GO" id="GO:0043682">
    <property type="term" value="F:P-type divalent copper transporter activity"/>
    <property type="evidence" value="ECO:0007669"/>
    <property type="project" value="TreeGrafter"/>
</dbReference>
<dbReference type="GO" id="GO:0055070">
    <property type="term" value="P:copper ion homeostasis"/>
    <property type="evidence" value="ECO:0007669"/>
    <property type="project" value="TreeGrafter"/>
</dbReference>
<feature type="transmembrane region" description="Helical" evidence="15">
    <location>
        <begin position="188"/>
        <end position="206"/>
    </location>
</feature>
<dbReference type="InterPro" id="IPR018303">
    <property type="entry name" value="ATPase_P-typ_P_site"/>
</dbReference>
<dbReference type="EMBL" id="JACICY010000004">
    <property type="protein sequence ID" value="MBB3860776.1"/>
    <property type="molecule type" value="Genomic_DNA"/>
</dbReference>
<sequence>MNAPARQLPDDAAPVHTILAVPTMHCAGCMGKVERAFAAVAGVQSARTNLTARTVEVVHASDVTLPTLVAALAATGFEGQVREPEAETISAVKPLLAPLGVAAFACMNVMLMSVSVWSGADGTTRSLFHWVSAMIGIPAIVYSGRPFFSSALKVLRHGKTNMDVPISIGVTIATGLSFYETLTGGAEAWFDGVLMLLMFLLAGRVLDAMMRDRARSGVDALLRQAASGAMVIAEDGAARWVDAKALQPGMLMRVAAGERLAADGEVLHGSSRFDQSLLTGESAPVAAVPGTVVHAGTLNLEAPVDVRVTATGQDTTLSEIARLMDVAGQSRGRFVRIADRASRLYAPAVHTLAALTFAGWMLAGAGVYQSLVIAIAVLIITCPCALGLAVPVAQVVASGALMKRGILVKDGSALERMSEVDRLLLDKTGTLTLGRPVPDEAALAGMSHAEASVALALASHSRHPLSLGLVQALAARGVTAADLEDVQEVAGQGVTARWNGIAVALGRPSASQGMAAALRIEGGPVRVIAFADRLRLDVAAALAQLAALKVETSILSGDSVAAVAPVARVTGLTAQAAASPADKQAAIERLQGAGRNVLMAGDGLNDGPALATANASIAPGTASDVGRQAADIVFTGESLLAIPRAVRVARATMRVVRQNFALAIGYNALAVPLAIAGFVSPLVAAVAMSTSSLIVVANSLRLAREAR</sequence>
<evidence type="ECO:0000256" key="9">
    <source>
        <dbReference type="ARBA" id="ARBA00022840"/>
    </source>
</evidence>
<keyword evidence="7 15" id="KW-0479">Metal-binding</keyword>
<dbReference type="InterPro" id="IPR023298">
    <property type="entry name" value="ATPase_P-typ_TM_dom_sf"/>
</dbReference>
<dbReference type="PROSITE" id="PS00154">
    <property type="entry name" value="ATPASE_E1_E2"/>
    <property type="match status" value="1"/>
</dbReference>
<dbReference type="PRINTS" id="PR00943">
    <property type="entry name" value="CUATPASE"/>
</dbReference>
<evidence type="ECO:0000256" key="7">
    <source>
        <dbReference type="ARBA" id="ARBA00022723"/>
    </source>
</evidence>
<dbReference type="Gene3D" id="3.40.1110.10">
    <property type="entry name" value="Calcium-transporting ATPase, cytoplasmic domain N"/>
    <property type="match status" value="1"/>
</dbReference>
<dbReference type="PANTHER" id="PTHR43520">
    <property type="entry name" value="ATP7, ISOFORM B"/>
    <property type="match status" value="1"/>
</dbReference>
<dbReference type="PROSITE" id="PS50846">
    <property type="entry name" value="HMA_2"/>
    <property type="match status" value="1"/>
</dbReference>
<dbReference type="InterPro" id="IPR006121">
    <property type="entry name" value="HMA_dom"/>
</dbReference>
<evidence type="ECO:0000256" key="5">
    <source>
        <dbReference type="ARBA" id="ARBA00022553"/>
    </source>
</evidence>
<dbReference type="AlphaFoldDB" id="A0A7W6EW19"/>
<feature type="transmembrane region" description="Helical" evidence="15">
    <location>
        <begin position="371"/>
        <end position="397"/>
    </location>
</feature>
<evidence type="ECO:0000256" key="8">
    <source>
        <dbReference type="ARBA" id="ARBA00022741"/>
    </source>
</evidence>
<dbReference type="NCBIfam" id="TIGR01512">
    <property type="entry name" value="ATPase-IB2_Cd"/>
    <property type="match status" value="1"/>
</dbReference>
<keyword evidence="4 15" id="KW-1003">Cell membrane</keyword>
<comment type="caution">
    <text evidence="17">The sequence shown here is derived from an EMBL/GenBank/DDBJ whole genome shotgun (WGS) entry which is preliminary data.</text>
</comment>
<dbReference type="SUPFAM" id="SSF81653">
    <property type="entry name" value="Calcium ATPase, transduction domain A"/>
    <property type="match status" value="1"/>
</dbReference>
<dbReference type="Gene3D" id="3.40.50.1000">
    <property type="entry name" value="HAD superfamily/HAD-like"/>
    <property type="match status" value="1"/>
</dbReference>
<evidence type="ECO:0000256" key="3">
    <source>
        <dbReference type="ARBA" id="ARBA00022448"/>
    </source>
</evidence>
<evidence type="ECO:0000256" key="4">
    <source>
        <dbReference type="ARBA" id="ARBA00022475"/>
    </source>
</evidence>
<protein>
    <submittedName>
        <fullName evidence="17">Cu2+-exporting ATPase</fullName>
    </submittedName>
</protein>
<evidence type="ECO:0000256" key="14">
    <source>
        <dbReference type="ARBA" id="ARBA00023136"/>
    </source>
</evidence>
<dbReference type="InterPro" id="IPR027256">
    <property type="entry name" value="P-typ_ATPase_IB"/>
</dbReference>
<dbReference type="Gene3D" id="2.70.150.10">
    <property type="entry name" value="Calcium-transporting ATPase, cytoplasmic transduction domain A"/>
    <property type="match status" value="1"/>
</dbReference>
<dbReference type="Proteomes" id="UP000562395">
    <property type="component" value="Unassembled WGS sequence"/>
</dbReference>
<dbReference type="RefSeq" id="WP_343057161.1">
    <property type="nucleotide sequence ID" value="NZ_JACICY010000004.1"/>
</dbReference>
<dbReference type="GO" id="GO:0005886">
    <property type="term" value="C:plasma membrane"/>
    <property type="evidence" value="ECO:0007669"/>
    <property type="project" value="UniProtKB-SubCell"/>
</dbReference>
<evidence type="ECO:0000259" key="16">
    <source>
        <dbReference type="PROSITE" id="PS50846"/>
    </source>
</evidence>
<feature type="transmembrane region" description="Helical" evidence="15">
    <location>
        <begin position="95"/>
        <end position="115"/>
    </location>
</feature>
<proteinExistence type="inferred from homology"/>
<evidence type="ECO:0000313" key="17">
    <source>
        <dbReference type="EMBL" id="MBB3860776.1"/>
    </source>
</evidence>
<dbReference type="InterPro" id="IPR059000">
    <property type="entry name" value="ATPase_P-type_domA"/>
</dbReference>
<dbReference type="CDD" id="cd00371">
    <property type="entry name" value="HMA"/>
    <property type="match status" value="1"/>
</dbReference>
<dbReference type="InterPro" id="IPR036412">
    <property type="entry name" value="HAD-like_sf"/>
</dbReference>
<dbReference type="InterPro" id="IPR001757">
    <property type="entry name" value="P_typ_ATPase"/>
</dbReference>
<dbReference type="PRINTS" id="PR00119">
    <property type="entry name" value="CATATPASE"/>
</dbReference>
<dbReference type="InterPro" id="IPR023214">
    <property type="entry name" value="HAD_sf"/>
</dbReference>
<keyword evidence="9 15" id="KW-0067">ATP-binding</keyword>
<comment type="subcellular location">
    <subcellularLocation>
        <location evidence="1">Cell membrane</location>
        <topology evidence="1">Multi-pass membrane protein</topology>
    </subcellularLocation>
</comment>
<gene>
    <name evidence="17" type="ORF">GGQ88_002045</name>
</gene>
<dbReference type="Pfam" id="PF00122">
    <property type="entry name" value="E1-E2_ATPase"/>
    <property type="match status" value="1"/>
</dbReference>
<dbReference type="NCBIfam" id="TIGR01494">
    <property type="entry name" value="ATPase_P-type"/>
    <property type="match status" value="1"/>
</dbReference>
<evidence type="ECO:0000313" key="18">
    <source>
        <dbReference type="Proteomes" id="UP000562395"/>
    </source>
</evidence>
<keyword evidence="18" id="KW-1185">Reference proteome</keyword>
<dbReference type="GO" id="GO:0005507">
    <property type="term" value="F:copper ion binding"/>
    <property type="evidence" value="ECO:0007669"/>
    <property type="project" value="TreeGrafter"/>
</dbReference>
<evidence type="ECO:0000256" key="2">
    <source>
        <dbReference type="ARBA" id="ARBA00006024"/>
    </source>
</evidence>
<evidence type="ECO:0000256" key="12">
    <source>
        <dbReference type="ARBA" id="ARBA00022989"/>
    </source>
</evidence>
<feature type="transmembrane region" description="Helical" evidence="15">
    <location>
        <begin position="344"/>
        <end position="365"/>
    </location>
</feature>
<name>A0A7W6EW19_9SPHN</name>
<keyword evidence="8 15" id="KW-0547">Nucleotide-binding</keyword>
<dbReference type="SUPFAM" id="SSF55008">
    <property type="entry name" value="HMA, heavy metal-associated domain"/>
    <property type="match status" value="1"/>
</dbReference>
<keyword evidence="5" id="KW-0597">Phosphoprotein</keyword>
<dbReference type="NCBIfam" id="TIGR01511">
    <property type="entry name" value="ATPase-IB1_Cu"/>
    <property type="match status" value="1"/>
</dbReference>
<keyword evidence="11" id="KW-1278">Translocase</keyword>
<keyword evidence="6 15" id="KW-0812">Transmembrane</keyword>
<feature type="transmembrane region" description="Helical" evidence="15">
    <location>
        <begin position="685"/>
        <end position="703"/>
    </location>
</feature>
<reference evidence="17 18" key="1">
    <citation type="submission" date="2020-08" db="EMBL/GenBank/DDBJ databases">
        <title>Genomic Encyclopedia of Type Strains, Phase IV (KMG-IV): sequencing the most valuable type-strain genomes for metagenomic binning, comparative biology and taxonomic classification.</title>
        <authorList>
            <person name="Goeker M."/>
        </authorList>
    </citation>
    <scope>NUCLEOTIDE SEQUENCE [LARGE SCALE GENOMIC DNA]</scope>
    <source>
        <strain evidence="17 18">DSM 14552</strain>
    </source>
</reference>
<evidence type="ECO:0000256" key="11">
    <source>
        <dbReference type="ARBA" id="ARBA00022967"/>
    </source>
</evidence>
<keyword evidence="3" id="KW-0813">Transport</keyword>
<feature type="transmembrane region" description="Helical" evidence="15">
    <location>
        <begin position="164"/>
        <end position="182"/>
    </location>
</feature>
<dbReference type="GO" id="GO:0016887">
    <property type="term" value="F:ATP hydrolysis activity"/>
    <property type="evidence" value="ECO:0007669"/>
    <property type="project" value="InterPro"/>
</dbReference>
<dbReference type="InterPro" id="IPR023299">
    <property type="entry name" value="ATPase_P-typ_cyto_dom_N"/>
</dbReference>
<feature type="domain" description="HMA" evidence="16">
    <location>
        <begin position="15"/>
        <end position="80"/>
    </location>
</feature>
<keyword evidence="14 15" id="KW-0472">Membrane</keyword>
<organism evidence="17 18">
    <name type="scientific">Novosphingobium hassiacum</name>
    <dbReference type="NCBI Taxonomy" id="173676"/>
    <lineage>
        <taxon>Bacteria</taxon>
        <taxon>Pseudomonadati</taxon>
        <taxon>Pseudomonadota</taxon>
        <taxon>Alphaproteobacteria</taxon>
        <taxon>Sphingomonadales</taxon>
        <taxon>Sphingomonadaceae</taxon>
        <taxon>Novosphingobium</taxon>
    </lineage>
</organism>